<feature type="region of interest" description="Disordered" evidence="6">
    <location>
        <begin position="180"/>
        <end position="231"/>
    </location>
</feature>
<organism evidence="8 9">
    <name type="scientific">Podospora fimiseda</name>
    <dbReference type="NCBI Taxonomy" id="252190"/>
    <lineage>
        <taxon>Eukaryota</taxon>
        <taxon>Fungi</taxon>
        <taxon>Dikarya</taxon>
        <taxon>Ascomycota</taxon>
        <taxon>Pezizomycotina</taxon>
        <taxon>Sordariomycetes</taxon>
        <taxon>Sordariomycetidae</taxon>
        <taxon>Sordariales</taxon>
        <taxon>Podosporaceae</taxon>
        <taxon>Podospora</taxon>
    </lineage>
</organism>
<dbReference type="GO" id="GO:0000981">
    <property type="term" value="F:DNA-binding transcription factor activity, RNA polymerase II-specific"/>
    <property type="evidence" value="ECO:0007669"/>
    <property type="project" value="TreeGrafter"/>
</dbReference>
<dbReference type="GO" id="GO:0005634">
    <property type="term" value="C:nucleus"/>
    <property type="evidence" value="ECO:0007669"/>
    <property type="project" value="TreeGrafter"/>
</dbReference>
<feature type="domain" description="C2H2-type" evidence="7">
    <location>
        <begin position="267"/>
        <end position="298"/>
    </location>
</feature>
<evidence type="ECO:0000256" key="6">
    <source>
        <dbReference type="SAM" id="MobiDB-lite"/>
    </source>
</evidence>
<keyword evidence="1" id="KW-0479">Metal-binding</keyword>
<dbReference type="SUPFAM" id="SSF57667">
    <property type="entry name" value="beta-beta-alpha zinc fingers"/>
    <property type="match status" value="1"/>
</dbReference>
<reference evidence="8" key="2">
    <citation type="submission" date="2023-05" db="EMBL/GenBank/DDBJ databases">
        <authorList>
            <consortium name="Lawrence Berkeley National Laboratory"/>
            <person name="Steindorff A."/>
            <person name="Hensen N."/>
            <person name="Bonometti L."/>
            <person name="Westerberg I."/>
            <person name="Brannstrom I.O."/>
            <person name="Guillou S."/>
            <person name="Cros-Aarteil S."/>
            <person name="Calhoun S."/>
            <person name="Haridas S."/>
            <person name="Kuo A."/>
            <person name="Mondo S."/>
            <person name="Pangilinan J."/>
            <person name="Riley R."/>
            <person name="Labutti K."/>
            <person name="Andreopoulos B."/>
            <person name="Lipzen A."/>
            <person name="Chen C."/>
            <person name="Yanf M."/>
            <person name="Daum C."/>
            <person name="Ng V."/>
            <person name="Clum A."/>
            <person name="Ohm R."/>
            <person name="Martin F."/>
            <person name="Silar P."/>
            <person name="Natvig D."/>
            <person name="Lalanne C."/>
            <person name="Gautier V."/>
            <person name="Ament-Velasquez S.L."/>
            <person name="Kruys A."/>
            <person name="Hutchinson M.I."/>
            <person name="Powell A.J."/>
            <person name="Barry K."/>
            <person name="Miller A.N."/>
            <person name="Grigoriev I.V."/>
            <person name="Debuchy R."/>
            <person name="Gladieux P."/>
            <person name="Thoren M.H."/>
            <person name="Johannesson H."/>
        </authorList>
    </citation>
    <scope>NUCLEOTIDE SEQUENCE</scope>
    <source>
        <strain evidence="8">CBS 990.96</strain>
    </source>
</reference>
<name>A0AAN7GWF6_9PEZI</name>
<dbReference type="GO" id="GO:0008270">
    <property type="term" value="F:zinc ion binding"/>
    <property type="evidence" value="ECO:0007669"/>
    <property type="project" value="UniProtKB-KW"/>
</dbReference>
<feature type="compositionally biased region" description="Basic and acidic residues" evidence="6">
    <location>
        <begin position="367"/>
        <end position="376"/>
    </location>
</feature>
<feature type="domain" description="C2H2-type" evidence="7">
    <location>
        <begin position="33"/>
        <end position="61"/>
    </location>
</feature>
<evidence type="ECO:0000256" key="2">
    <source>
        <dbReference type="ARBA" id="ARBA00022737"/>
    </source>
</evidence>
<evidence type="ECO:0000313" key="8">
    <source>
        <dbReference type="EMBL" id="KAK4226217.1"/>
    </source>
</evidence>
<evidence type="ECO:0000256" key="5">
    <source>
        <dbReference type="PROSITE-ProRule" id="PRU00042"/>
    </source>
</evidence>
<feature type="compositionally biased region" description="Basic and acidic residues" evidence="6">
    <location>
        <begin position="392"/>
        <end position="403"/>
    </location>
</feature>
<protein>
    <recommendedName>
        <fullName evidence="7">C2H2-type domain-containing protein</fullName>
    </recommendedName>
</protein>
<sequence>MDEFKCKCGIQTESNEALLRHWEEEYNKRNRHFHCGKCMLLFNTPGAMNAHDRKIHPVKQQICCPGCNEAFKLPGALVNHIEKNQCRRIGGQQMAERREEKLAFARELQRRHFGQDPGLEEQALKIHRVGKNKQGDFNFTRFVSTTVDGAYGNPTLSSLRPTAGAGVRPGPLSFQTLRTDSEFPPVGGGQGNAVSTRNIPNENSGNNPWGQKKNLFPYGPPPSRPTPEQLKSIQDPAKNKLTAWLEHHPQNPNFNVNLYYCQILKKYKCPIERCYKSFPSAHGLRAHLTSPTHTGSWKVQCPICMRWFDTTTALVQHAESPSLRCDIRKSDGFRHFLHQATAGIVDATGRNEDGTEKYEVTDQARSEWGLPEKGKDGIPGLESAMGSMSLEKSAESRNKFMDMKDDDELKEPAANW</sequence>
<dbReference type="EMBL" id="MU865351">
    <property type="protein sequence ID" value="KAK4226217.1"/>
    <property type="molecule type" value="Genomic_DNA"/>
</dbReference>
<dbReference type="PROSITE" id="PS00028">
    <property type="entry name" value="ZINC_FINGER_C2H2_1"/>
    <property type="match status" value="2"/>
</dbReference>
<feature type="region of interest" description="Disordered" evidence="6">
    <location>
        <begin position="367"/>
        <end position="416"/>
    </location>
</feature>
<evidence type="ECO:0000256" key="4">
    <source>
        <dbReference type="ARBA" id="ARBA00022833"/>
    </source>
</evidence>
<keyword evidence="4" id="KW-0862">Zinc</keyword>
<evidence type="ECO:0000256" key="3">
    <source>
        <dbReference type="ARBA" id="ARBA00022771"/>
    </source>
</evidence>
<comment type="caution">
    <text evidence="8">The sequence shown here is derived from an EMBL/GenBank/DDBJ whole genome shotgun (WGS) entry which is preliminary data.</text>
</comment>
<dbReference type="PANTHER" id="PTHR24409:SF295">
    <property type="entry name" value="AZ2-RELATED"/>
    <property type="match status" value="1"/>
</dbReference>
<evidence type="ECO:0000259" key="7">
    <source>
        <dbReference type="PROSITE" id="PS50157"/>
    </source>
</evidence>
<reference evidence="8" key="1">
    <citation type="journal article" date="2023" name="Mol. Phylogenet. Evol.">
        <title>Genome-scale phylogeny and comparative genomics of the fungal order Sordariales.</title>
        <authorList>
            <person name="Hensen N."/>
            <person name="Bonometti L."/>
            <person name="Westerberg I."/>
            <person name="Brannstrom I.O."/>
            <person name="Guillou S."/>
            <person name="Cros-Aarteil S."/>
            <person name="Calhoun S."/>
            <person name="Haridas S."/>
            <person name="Kuo A."/>
            <person name="Mondo S."/>
            <person name="Pangilinan J."/>
            <person name="Riley R."/>
            <person name="LaButti K."/>
            <person name="Andreopoulos B."/>
            <person name="Lipzen A."/>
            <person name="Chen C."/>
            <person name="Yan M."/>
            <person name="Daum C."/>
            <person name="Ng V."/>
            <person name="Clum A."/>
            <person name="Steindorff A."/>
            <person name="Ohm R.A."/>
            <person name="Martin F."/>
            <person name="Silar P."/>
            <person name="Natvig D.O."/>
            <person name="Lalanne C."/>
            <person name="Gautier V."/>
            <person name="Ament-Velasquez S.L."/>
            <person name="Kruys A."/>
            <person name="Hutchinson M.I."/>
            <person name="Powell A.J."/>
            <person name="Barry K."/>
            <person name="Miller A.N."/>
            <person name="Grigoriev I.V."/>
            <person name="Debuchy R."/>
            <person name="Gladieux P."/>
            <person name="Hiltunen Thoren M."/>
            <person name="Johannesson H."/>
        </authorList>
    </citation>
    <scope>NUCLEOTIDE SEQUENCE</scope>
    <source>
        <strain evidence="8">CBS 990.96</strain>
    </source>
</reference>
<keyword evidence="9" id="KW-1185">Reference proteome</keyword>
<accession>A0AAN7GWF6</accession>
<dbReference type="Proteomes" id="UP001301958">
    <property type="component" value="Unassembled WGS sequence"/>
</dbReference>
<dbReference type="PROSITE" id="PS50157">
    <property type="entry name" value="ZINC_FINGER_C2H2_2"/>
    <property type="match status" value="2"/>
</dbReference>
<dbReference type="SMART" id="SM00355">
    <property type="entry name" value="ZnF_C2H2"/>
    <property type="match status" value="4"/>
</dbReference>
<keyword evidence="3 5" id="KW-0863">Zinc-finger</keyword>
<evidence type="ECO:0000313" key="9">
    <source>
        <dbReference type="Proteomes" id="UP001301958"/>
    </source>
</evidence>
<keyword evidence="2" id="KW-0677">Repeat</keyword>
<dbReference type="PANTHER" id="PTHR24409">
    <property type="entry name" value="ZINC FINGER PROTEIN 142"/>
    <property type="match status" value="1"/>
</dbReference>
<dbReference type="GO" id="GO:0000977">
    <property type="term" value="F:RNA polymerase II transcription regulatory region sequence-specific DNA binding"/>
    <property type="evidence" value="ECO:0007669"/>
    <property type="project" value="TreeGrafter"/>
</dbReference>
<evidence type="ECO:0000256" key="1">
    <source>
        <dbReference type="ARBA" id="ARBA00022723"/>
    </source>
</evidence>
<dbReference type="Gene3D" id="3.30.160.60">
    <property type="entry name" value="Classic Zinc Finger"/>
    <property type="match status" value="2"/>
</dbReference>
<feature type="compositionally biased region" description="Polar residues" evidence="6">
    <location>
        <begin position="192"/>
        <end position="209"/>
    </location>
</feature>
<dbReference type="InterPro" id="IPR036236">
    <property type="entry name" value="Znf_C2H2_sf"/>
</dbReference>
<dbReference type="InterPro" id="IPR013087">
    <property type="entry name" value="Znf_C2H2_type"/>
</dbReference>
<dbReference type="AlphaFoldDB" id="A0AAN7GWF6"/>
<gene>
    <name evidence="8" type="ORF">QBC38DRAFT_480966</name>
</gene>
<proteinExistence type="predicted"/>